<dbReference type="InterPro" id="IPR005829">
    <property type="entry name" value="Sugar_transporter_CS"/>
</dbReference>
<evidence type="ECO:0000313" key="9">
    <source>
        <dbReference type="EMBL" id="KJL45652.1"/>
    </source>
</evidence>
<evidence type="ECO:0000256" key="2">
    <source>
        <dbReference type="ARBA" id="ARBA00022692"/>
    </source>
</evidence>
<dbReference type="GO" id="GO:1901135">
    <property type="term" value="P:carbohydrate derivative metabolic process"/>
    <property type="evidence" value="ECO:0007669"/>
    <property type="project" value="InterPro"/>
</dbReference>
<accession>A0A0M2HMJ8</accession>
<feature type="transmembrane region" description="Helical" evidence="6">
    <location>
        <begin position="289"/>
        <end position="308"/>
    </location>
</feature>
<evidence type="ECO:0000256" key="1">
    <source>
        <dbReference type="ARBA" id="ARBA00004651"/>
    </source>
</evidence>
<feature type="transmembrane region" description="Helical" evidence="6">
    <location>
        <begin position="375"/>
        <end position="395"/>
    </location>
</feature>
<dbReference type="InterPro" id="IPR001347">
    <property type="entry name" value="SIS_dom"/>
</dbReference>
<feature type="transmembrane region" description="Helical" evidence="6">
    <location>
        <begin position="218"/>
        <end position="237"/>
    </location>
</feature>
<feature type="transmembrane region" description="Helical" evidence="6">
    <location>
        <begin position="314"/>
        <end position="335"/>
    </location>
</feature>
<dbReference type="EMBL" id="JYIZ01000018">
    <property type="protein sequence ID" value="KJL45652.1"/>
    <property type="molecule type" value="Genomic_DNA"/>
</dbReference>
<feature type="domain" description="SIS" evidence="8">
    <location>
        <begin position="607"/>
        <end position="746"/>
    </location>
</feature>
<dbReference type="InterPro" id="IPR035466">
    <property type="entry name" value="GlmS/AgaS_SIS"/>
</dbReference>
<dbReference type="PROSITE" id="PS50850">
    <property type="entry name" value="MFS"/>
    <property type="match status" value="1"/>
</dbReference>
<feature type="transmembrane region" description="Helical" evidence="6">
    <location>
        <begin position="75"/>
        <end position="94"/>
    </location>
</feature>
<keyword evidence="5 6" id="KW-0472">Membrane</keyword>
<dbReference type="GO" id="GO:0097367">
    <property type="term" value="F:carbohydrate derivative binding"/>
    <property type="evidence" value="ECO:0007669"/>
    <property type="project" value="InterPro"/>
</dbReference>
<feature type="transmembrane region" description="Helical" evidence="6">
    <location>
        <begin position="257"/>
        <end position="277"/>
    </location>
</feature>
<dbReference type="GO" id="GO:0005886">
    <property type="term" value="C:plasma membrane"/>
    <property type="evidence" value="ECO:0007669"/>
    <property type="project" value="UniProtKB-SubCell"/>
</dbReference>
<organism evidence="9 10">
    <name type="scientific">Microbacterium terrae</name>
    <dbReference type="NCBI Taxonomy" id="69369"/>
    <lineage>
        <taxon>Bacteria</taxon>
        <taxon>Bacillati</taxon>
        <taxon>Actinomycetota</taxon>
        <taxon>Actinomycetes</taxon>
        <taxon>Micrococcales</taxon>
        <taxon>Microbacteriaceae</taxon>
        <taxon>Microbacterium</taxon>
    </lineage>
</organism>
<dbReference type="AlphaFoldDB" id="A0A0M2HMJ8"/>
<dbReference type="InterPro" id="IPR051788">
    <property type="entry name" value="MFS_Transporter"/>
</dbReference>
<keyword evidence="2 6" id="KW-0812">Transmembrane</keyword>
<comment type="caution">
    <text evidence="9">The sequence shown here is derived from an EMBL/GenBank/DDBJ whole genome shotgun (WGS) entry which is preliminary data.</text>
</comment>
<dbReference type="PANTHER" id="PTHR23514:SF13">
    <property type="entry name" value="INNER MEMBRANE PROTEIN YBJJ"/>
    <property type="match status" value="1"/>
</dbReference>
<feature type="transmembrane region" description="Helical" evidence="6">
    <location>
        <begin position="46"/>
        <end position="68"/>
    </location>
</feature>
<keyword evidence="10" id="KW-1185">Reference proteome</keyword>
<keyword evidence="3" id="KW-0677">Repeat</keyword>
<evidence type="ECO:0000259" key="7">
    <source>
        <dbReference type="PROSITE" id="PS50850"/>
    </source>
</evidence>
<feature type="domain" description="Major facilitator superfamily (MFS) profile" evidence="7">
    <location>
        <begin position="10"/>
        <end position="399"/>
    </location>
</feature>
<feature type="transmembrane region" description="Helical" evidence="6">
    <location>
        <begin position="140"/>
        <end position="163"/>
    </location>
</feature>
<evidence type="ECO:0000256" key="5">
    <source>
        <dbReference type="ARBA" id="ARBA00023136"/>
    </source>
</evidence>
<comment type="subcellular location">
    <subcellularLocation>
        <location evidence="1">Cell membrane</location>
        <topology evidence="1">Multi-pass membrane protein</topology>
    </subcellularLocation>
</comment>
<evidence type="ECO:0000256" key="4">
    <source>
        <dbReference type="ARBA" id="ARBA00022989"/>
    </source>
</evidence>
<dbReference type="PROSITE" id="PS51464">
    <property type="entry name" value="SIS"/>
    <property type="match status" value="2"/>
</dbReference>
<evidence type="ECO:0000313" key="10">
    <source>
        <dbReference type="Proteomes" id="UP000033956"/>
    </source>
</evidence>
<dbReference type="RefSeq" id="WP_045274151.1">
    <property type="nucleotide sequence ID" value="NZ_BAAAUP010000002.1"/>
</dbReference>
<dbReference type="InterPro" id="IPR020846">
    <property type="entry name" value="MFS_dom"/>
</dbReference>
<sequence>MRSPRRIQPTTLAVGLAYATNGFSMASWNARLPEIGSSVGTGTEGIAAFLLANALGTLVMVSLAGLLVERRGARWGYGLATIAFAAAYLVLAAATTLGVFAVLLLGGVVHGAAFALTNVPQGVLGAAAEARAGKTIVPRFHAFYSLAGAGGAALGGVAAAAGIPIGVQFLALAVIAAALRVAAQLLITVDAGHRQATASVADSAVPTITAGIRLPRSVWTTPTVLMLGGIVFAATLSESAANNWLAVAVVDGHGAQAAVGAGALSTFLIAQTAGRLLTGPLIDRVGRRVSVVSSTALAVSGVLLVAVAPSVPAALAAAAIWGLGAALAVPVSMSLAAAQPRAAASVAAVASVASLATVIGPPVIGLVAEAVDVRLAFAVIALALLASIPLTVQVFTRRTRAEDSAAPAPESEPPVSKVQAFMTEQPEALARASEAWPDSTVVALRALGARAERVVFIGSGTSSFAARAVEAFAATVLPGAEVRVLTPSEAVFALPASRFDDHTLVVAISQSARSVLVRNAVDLARSRGAMTVFVTGAAEHAPPVDVVLDISAGPEDVGAKTKGYSTTVVTLLRLAAVLAGTTIDGIGELPAATRTALDGGAGAIASFADAVDVADGLHIVGTQTHLATAQEAALKIVEIALVATSAYDVEEFTHGPHRRLSLDSSVVVVATADPMFDRAVSLEAWLRDIGVATLVLTDRPERFASSPAVVALTPLPRTLAPIPAIVPLQRLALALAARRGLSPDAVLYPEVDTLLARKDPS</sequence>
<feature type="transmembrane region" description="Helical" evidence="6">
    <location>
        <begin position="100"/>
        <end position="119"/>
    </location>
</feature>
<dbReference type="InterPro" id="IPR011701">
    <property type="entry name" value="MFS"/>
</dbReference>
<keyword evidence="4 6" id="KW-1133">Transmembrane helix</keyword>
<dbReference type="GO" id="GO:0022857">
    <property type="term" value="F:transmembrane transporter activity"/>
    <property type="evidence" value="ECO:0007669"/>
    <property type="project" value="InterPro"/>
</dbReference>
<dbReference type="PROSITE" id="PS00216">
    <property type="entry name" value="SUGAR_TRANSPORT_1"/>
    <property type="match status" value="1"/>
</dbReference>
<evidence type="ECO:0000256" key="6">
    <source>
        <dbReference type="SAM" id="Phobius"/>
    </source>
</evidence>
<feature type="domain" description="SIS" evidence="8">
    <location>
        <begin position="443"/>
        <end position="586"/>
    </location>
</feature>
<dbReference type="InterPro" id="IPR046348">
    <property type="entry name" value="SIS_dom_sf"/>
</dbReference>
<dbReference type="Gene3D" id="3.40.50.10490">
    <property type="entry name" value="Glucose-6-phosphate isomerase like protein, domain 1"/>
    <property type="match status" value="2"/>
</dbReference>
<evidence type="ECO:0000259" key="8">
    <source>
        <dbReference type="PROSITE" id="PS51464"/>
    </source>
</evidence>
<dbReference type="Gene3D" id="1.20.1250.20">
    <property type="entry name" value="MFS general substrate transporter like domains"/>
    <property type="match status" value="2"/>
</dbReference>
<proteinExistence type="predicted"/>
<dbReference type="Pfam" id="PF01380">
    <property type="entry name" value="SIS"/>
    <property type="match status" value="1"/>
</dbReference>
<protein>
    <submittedName>
        <fullName evidence="9">Inner membrane protein YbjJ</fullName>
    </submittedName>
</protein>
<evidence type="ECO:0000256" key="3">
    <source>
        <dbReference type="ARBA" id="ARBA00022737"/>
    </source>
</evidence>
<name>A0A0M2HMJ8_9MICO</name>
<gene>
    <name evidence="9" type="primary">ybjJ_1</name>
    <name evidence="9" type="ORF">RS81_00133</name>
</gene>
<feature type="transmembrane region" description="Helical" evidence="6">
    <location>
        <begin position="169"/>
        <end position="189"/>
    </location>
</feature>
<dbReference type="Proteomes" id="UP000033956">
    <property type="component" value="Unassembled WGS sequence"/>
</dbReference>
<dbReference type="SUPFAM" id="SSF103473">
    <property type="entry name" value="MFS general substrate transporter"/>
    <property type="match status" value="1"/>
</dbReference>
<reference evidence="9 10" key="1">
    <citation type="submission" date="2015-02" db="EMBL/GenBank/DDBJ databases">
        <title>Draft genome sequences of ten Microbacterium spp. with emphasis on heavy metal contaminated environments.</title>
        <authorList>
            <person name="Corretto E."/>
        </authorList>
    </citation>
    <scope>NUCLEOTIDE SEQUENCE [LARGE SCALE GENOMIC DNA]</scope>
    <source>
        <strain evidence="9 10">DSM 12510</strain>
    </source>
</reference>
<feature type="transmembrane region" description="Helical" evidence="6">
    <location>
        <begin position="342"/>
        <end position="363"/>
    </location>
</feature>
<dbReference type="InterPro" id="IPR036259">
    <property type="entry name" value="MFS_trans_sf"/>
</dbReference>
<dbReference type="PANTHER" id="PTHR23514">
    <property type="entry name" value="BYPASS OF STOP CODON PROTEIN 6"/>
    <property type="match status" value="1"/>
</dbReference>
<dbReference type="SUPFAM" id="SSF53697">
    <property type="entry name" value="SIS domain"/>
    <property type="match status" value="1"/>
</dbReference>
<dbReference type="CDD" id="cd05008">
    <property type="entry name" value="SIS_GlmS_GlmD_1"/>
    <property type="match status" value="1"/>
</dbReference>
<dbReference type="Pfam" id="PF07690">
    <property type="entry name" value="MFS_1"/>
    <property type="match status" value="1"/>
</dbReference>
<dbReference type="STRING" id="92835.RS81_00133"/>
<dbReference type="PATRIC" id="fig|92835.4.peg.139"/>